<gene>
    <name evidence="1" type="ORF">AQPW35_39930</name>
</gene>
<protein>
    <submittedName>
        <fullName evidence="1">Uncharacterized protein</fullName>
    </submittedName>
</protein>
<dbReference type="EMBL" id="BJCL01000012">
    <property type="protein sequence ID" value="GCL64912.1"/>
    <property type="molecule type" value="Genomic_DNA"/>
</dbReference>
<accession>A0A480AXG6</accession>
<reference evidence="2" key="1">
    <citation type="submission" date="2019-03" db="EMBL/GenBank/DDBJ databases">
        <title>Aquabacterium pictum sp.nov., the first bacteriochlorophyll a-containing freshwater bacterium in the genus Aquabacterium of the class Betaproteobacteria.</title>
        <authorList>
            <person name="Hirose S."/>
            <person name="Tank M."/>
            <person name="Hara E."/>
            <person name="Tamaki H."/>
            <person name="Takaichi S."/>
            <person name="Haruta S."/>
            <person name="Hanada S."/>
        </authorList>
    </citation>
    <scope>NUCLEOTIDE SEQUENCE [LARGE SCALE GENOMIC DNA]</scope>
    <source>
        <strain evidence="2">W35</strain>
    </source>
</reference>
<evidence type="ECO:0000313" key="1">
    <source>
        <dbReference type="EMBL" id="GCL64912.1"/>
    </source>
</evidence>
<dbReference type="AlphaFoldDB" id="A0A480AXG6"/>
<keyword evidence="2" id="KW-1185">Reference proteome</keyword>
<proteinExistence type="predicted"/>
<dbReference type="Proteomes" id="UP000301751">
    <property type="component" value="Unassembled WGS sequence"/>
</dbReference>
<evidence type="ECO:0000313" key="2">
    <source>
        <dbReference type="Proteomes" id="UP000301751"/>
    </source>
</evidence>
<name>A0A480AXG6_9BURK</name>
<sequence>MLDVSATWGPGASQQGMLLARQAALTGLDWRHTVMAPGATGSGLIDAGGVALPWTSGHRLPLGRERLVQLMAHAGRT</sequence>
<comment type="caution">
    <text evidence="1">The sequence shown here is derived from an EMBL/GenBank/DDBJ whole genome shotgun (WGS) entry which is preliminary data.</text>
</comment>
<organism evidence="1 2">
    <name type="scientific">Pseudaquabacterium pictum</name>
    <dbReference type="NCBI Taxonomy" id="2315236"/>
    <lineage>
        <taxon>Bacteria</taxon>
        <taxon>Pseudomonadati</taxon>
        <taxon>Pseudomonadota</taxon>
        <taxon>Betaproteobacteria</taxon>
        <taxon>Burkholderiales</taxon>
        <taxon>Sphaerotilaceae</taxon>
        <taxon>Pseudaquabacterium</taxon>
    </lineage>
</organism>